<organism evidence="2">
    <name type="scientific">viral metagenome</name>
    <dbReference type="NCBI Taxonomy" id="1070528"/>
    <lineage>
        <taxon>unclassified sequences</taxon>
        <taxon>metagenomes</taxon>
        <taxon>organismal metagenomes</taxon>
    </lineage>
</organism>
<accession>A0A6M3L0L4</accession>
<sequence>MSNRYEHVTDQLVEVFLNVVEERFPELQNLKVYLVFDLKKRMNRGKFVLASIEKASSKIKFFTETEDNPEGYDLILIVNKNTFDIASDKDRKRIISHELRHVLFDEEGKILLIGHDICDFSSEIELNIDDPRWKERLTTEVLLSYE</sequence>
<gene>
    <name evidence="2" type="ORF">MM415B03038_0011</name>
</gene>
<proteinExistence type="predicted"/>
<dbReference type="InterPro" id="IPR043998">
    <property type="entry name" value="Put_Metallopep"/>
</dbReference>
<protein>
    <recommendedName>
        <fullName evidence="1">Putative phage metallopeptidase domain-containing protein</fullName>
    </recommendedName>
</protein>
<name>A0A6M3L0L4_9ZZZZ</name>
<reference evidence="2" key="1">
    <citation type="submission" date="2020-03" db="EMBL/GenBank/DDBJ databases">
        <title>The deep terrestrial virosphere.</title>
        <authorList>
            <person name="Holmfeldt K."/>
            <person name="Nilsson E."/>
            <person name="Simone D."/>
            <person name="Lopez-Fernandez M."/>
            <person name="Wu X."/>
            <person name="de Brujin I."/>
            <person name="Lundin D."/>
            <person name="Andersson A."/>
            <person name="Bertilsson S."/>
            <person name="Dopson M."/>
        </authorList>
    </citation>
    <scope>NUCLEOTIDE SEQUENCE</scope>
    <source>
        <strain evidence="2">MM415B03038</strain>
    </source>
</reference>
<evidence type="ECO:0000259" key="1">
    <source>
        <dbReference type="Pfam" id="PF18894"/>
    </source>
</evidence>
<dbReference type="Pfam" id="PF18894">
    <property type="entry name" value="PhageMetallopep"/>
    <property type="match status" value="1"/>
</dbReference>
<evidence type="ECO:0000313" key="2">
    <source>
        <dbReference type="EMBL" id="QJA87194.1"/>
    </source>
</evidence>
<feature type="domain" description="Putative phage metallopeptidase" evidence="1">
    <location>
        <begin position="14"/>
        <end position="129"/>
    </location>
</feature>
<dbReference type="EMBL" id="MT142687">
    <property type="protein sequence ID" value="QJA87194.1"/>
    <property type="molecule type" value="Genomic_DNA"/>
</dbReference>
<dbReference type="AlphaFoldDB" id="A0A6M3L0L4"/>